<dbReference type="Proteomes" id="UP000269721">
    <property type="component" value="Unassembled WGS sequence"/>
</dbReference>
<keyword evidence="3" id="KW-1185">Reference proteome</keyword>
<evidence type="ECO:0000313" key="2">
    <source>
        <dbReference type="EMBL" id="RKO84046.1"/>
    </source>
</evidence>
<accession>A0A4P9W1U3</accession>
<reference evidence="3" key="1">
    <citation type="journal article" date="2018" name="Nat. Microbiol.">
        <title>Leveraging single-cell genomics to expand the fungal tree of life.</title>
        <authorList>
            <person name="Ahrendt S.R."/>
            <person name="Quandt C.A."/>
            <person name="Ciobanu D."/>
            <person name="Clum A."/>
            <person name="Salamov A."/>
            <person name="Andreopoulos B."/>
            <person name="Cheng J.F."/>
            <person name="Woyke T."/>
            <person name="Pelin A."/>
            <person name="Henrissat B."/>
            <person name="Reynolds N.K."/>
            <person name="Benny G.L."/>
            <person name="Smith M.E."/>
            <person name="James T.Y."/>
            <person name="Grigoriev I.V."/>
        </authorList>
    </citation>
    <scope>NUCLEOTIDE SEQUENCE [LARGE SCALE GENOMIC DNA]</scope>
</reference>
<name>A0A4P9W1U3_9FUNG</name>
<evidence type="ECO:0000256" key="1">
    <source>
        <dbReference type="SAM" id="MobiDB-lite"/>
    </source>
</evidence>
<dbReference type="AlphaFoldDB" id="A0A4P9W1U3"/>
<dbReference type="EMBL" id="ML000562">
    <property type="protein sequence ID" value="RKO84046.1"/>
    <property type="molecule type" value="Genomic_DNA"/>
</dbReference>
<evidence type="ECO:0000313" key="3">
    <source>
        <dbReference type="Proteomes" id="UP000269721"/>
    </source>
</evidence>
<feature type="non-terminal residue" evidence="2">
    <location>
        <position position="226"/>
    </location>
</feature>
<organism evidence="2 3">
    <name type="scientific">Blyttiomyces helicus</name>
    <dbReference type="NCBI Taxonomy" id="388810"/>
    <lineage>
        <taxon>Eukaryota</taxon>
        <taxon>Fungi</taxon>
        <taxon>Fungi incertae sedis</taxon>
        <taxon>Chytridiomycota</taxon>
        <taxon>Chytridiomycota incertae sedis</taxon>
        <taxon>Chytridiomycetes</taxon>
        <taxon>Chytridiomycetes incertae sedis</taxon>
        <taxon>Blyttiomyces</taxon>
    </lineage>
</organism>
<feature type="region of interest" description="Disordered" evidence="1">
    <location>
        <begin position="102"/>
        <end position="132"/>
    </location>
</feature>
<gene>
    <name evidence="2" type="ORF">BDK51DRAFT_40350</name>
</gene>
<protein>
    <submittedName>
        <fullName evidence="2">Uncharacterized protein</fullName>
    </submittedName>
</protein>
<proteinExistence type="predicted"/>
<sequence>MSRKPFPTLAEQLGIEVPDPPLVHIHKRGCAHIQPDDLVIDEADGDGDGALLRYLSRASEEYEAVKKLRGGLFVWFGLQMVTEDYEELAEFRWRREVDQAAPISQNSSHPPHFPPPNLSPLPKHHHPAGGTVAPPWAVSLEARLNTKLDKVQSEVTQMRQTLTGETKPSKMADARERAATALINARSRREREASIRYWVADQTATRRDFNFCCRRNNAGYMTLPKM</sequence>